<comment type="caution">
    <text evidence="1">The sequence shown here is derived from an EMBL/GenBank/DDBJ whole genome shotgun (WGS) entry which is preliminary data.</text>
</comment>
<dbReference type="Pfam" id="PF06684">
    <property type="entry name" value="AA_synth"/>
    <property type="match status" value="1"/>
</dbReference>
<dbReference type="AlphaFoldDB" id="A0A2M8ITA9"/>
<protein>
    <recommendedName>
        <fullName evidence="3">Amino acid synthesis family protein</fullName>
    </recommendedName>
</protein>
<evidence type="ECO:0000313" key="2">
    <source>
        <dbReference type="Proteomes" id="UP000231553"/>
    </source>
</evidence>
<accession>A0A2M8ITA9</accession>
<name>A0A2M8ITA9_9RHOB</name>
<dbReference type="Gene3D" id="3.30.1330.110">
    <property type="entry name" value="BB2672"/>
    <property type="match status" value="1"/>
</dbReference>
<sequence length="193" mass="20463">MPDLELRKFATVVEEIYHEGGPPAGEPLLRAAALAVIRNPFAGRYEPEIQWFMEKLKPLGLDMAQRLAKAVGGAERVEGYGKGALIGAAGELEHGALWHAPGGYAMREVLGGAKAIVPSSKKVGSVGTRLDVPVTHINASYVRSHFDAMEVGMNDAPRADEMLLVLVMTTGARIHARAGGLAAAEITGEDGLR</sequence>
<evidence type="ECO:0008006" key="3">
    <source>
        <dbReference type="Google" id="ProtNLM"/>
    </source>
</evidence>
<evidence type="ECO:0000313" key="1">
    <source>
        <dbReference type="EMBL" id="PJE33743.1"/>
    </source>
</evidence>
<proteinExistence type="predicted"/>
<dbReference type="OrthoDB" id="9803312at2"/>
<dbReference type="InterPro" id="IPR035936">
    <property type="entry name" value="BB2672"/>
</dbReference>
<keyword evidence="2" id="KW-1185">Reference proteome</keyword>
<gene>
    <name evidence="1" type="ORF">CVM52_25720</name>
</gene>
<organism evidence="1 2">
    <name type="scientific">Pseudooceanicola lipolyticus</name>
    <dbReference type="NCBI Taxonomy" id="2029104"/>
    <lineage>
        <taxon>Bacteria</taxon>
        <taxon>Pseudomonadati</taxon>
        <taxon>Pseudomonadota</taxon>
        <taxon>Alphaproteobacteria</taxon>
        <taxon>Rhodobacterales</taxon>
        <taxon>Paracoccaceae</taxon>
        <taxon>Pseudooceanicola</taxon>
    </lineage>
</organism>
<reference evidence="1 2" key="1">
    <citation type="journal article" date="2018" name="Int. J. Syst. Evol. Microbiol.">
        <title>Pseudooceanicola lipolyticus sp. nov., a marine alphaproteobacterium, reclassification of Oceanicola flagellatus as Pseudooceanicola flagellatus comb. nov. and emended description of the genus Pseudooceanicola.</title>
        <authorList>
            <person name="Huang M.-M."/>
            <person name="Guo L.-L."/>
            <person name="Wu Y.-H."/>
            <person name="Lai Q.-L."/>
            <person name="Shao Z.-Z."/>
            <person name="Wang C.-S."/>
            <person name="Wu M."/>
            <person name="Xu X.-W."/>
        </authorList>
    </citation>
    <scope>NUCLEOTIDE SEQUENCE [LARGE SCALE GENOMIC DNA]</scope>
    <source>
        <strain evidence="1 2">157</strain>
    </source>
</reference>
<dbReference type="SUPFAM" id="SSF160519">
    <property type="entry name" value="BB2672-like"/>
    <property type="match status" value="1"/>
</dbReference>
<dbReference type="EMBL" id="PGTB01000340">
    <property type="protein sequence ID" value="PJE33743.1"/>
    <property type="molecule type" value="Genomic_DNA"/>
</dbReference>
<dbReference type="Proteomes" id="UP000231553">
    <property type="component" value="Unassembled WGS sequence"/>
</dbReference>
<dbReference type="RefSeq" id="WP_100165059.1">
    <property type="nucleotide sequence ID" value="NZ_PGTB01000340.1"/>
</dbReference>
<dbReference type="InterPro" id="IPR009569">
    <property type="entry name" value="AA_synth_put"/>
</dbReference>